<proteinExistence type="predicted"/>
<organism evidence="1 2">
    <name type="scientific">Russula earlei</name>
    <dbReference type="NCBI Taxonomy" id="71964"/>
    <lineage>
        <taxon>Eukaryota</taxon>
        <taxon>Fungi</taxon>
        <taxon>Dikarya</taxon>
        <taxon>Basidiomycota</taxon>
        <taxon>Agaricomycotina</taxon>
        <taxon>Agaricomycetes</taxon>
        <taxon>Russulales</taxon>
        <taxon>Russulaceae</taxon>
        <taxon>Russula</taxon>
    </lineage>
</organism>
<evidence type="ECO:0000313" key="2">
    <source>
        <dbReference type="Proteomes" id="UP001207468"/>
    </source>
</evidence>
<dbReference type="EMBL" id="JAGFNK010000284">
    <property type="protein sequence ID" value="KAI9454089.1"/>
    <property type="molecule type" value="Genomic_DNA"/>
</dbReference>
<dbReference type="Proteomes" id="UP001207468">
    <property type="component" value="Unassembled WGS sequence"/>
</dbReference>
<gene>
    <name evidence="1" type="ORF">F5148DRAFT_1231037</name>
</gene>
<comment type="caution">
    <text evidence="1">The sequence shown here is derived from an EMBL/GenBank/DDBJ whole genome shotgun (WGS) entry which is preliminary data.</text>
</comment>
<evidence type="ECO:0000313" key="1">
    <source>
        <dbReference type="EMBL" id="KAI9454089.1"/>
    </source>
</evidence>
<name>A0ACC0U0E2_9AGAM</name>
<sequence length="83" mass="9582">MLKVYEVIKRLIATIASPQIAIDERHTPKLYSCFLESLLAKHKRDGMAQGRMPQQGPPPQQMQTGLNTPRYQQLPQLLQQQRQ</sequence>
<keyword evidence="2" id="KW-1185">Reference proteome</keyword>
<reference evidence="1" key="1">
    <citation type="submission" date="2021-03" db="EMBL/GenBank/DDBJ databases">
        <title>Evolutionary priming and transition to the ectomycorrhizal habit in an iconic lineage of mushroom-forming fungi: is preadaptation a requirement?</title>
        <authorList>
            <consortium name="DOE Joint Genome Institute"/>
            <person name="Looney B.P."/>
            <person name="Miyauchi S."/>
            <person name="Morin E."/>
            <person name="Drula E."/>
            <person name="Courty P.E."/>
            <person name="Chicoki N."/>
            <person name="Fauchery L."/>
            <person name="Kohler A."/>
            <person name="Kuo A."/>
            <person name="LaButti K."/>
            <person name="Pangilinan J."/>
            <person name="Lipzen A."/>
            <person name="Riley R."/>
            <person name="Andreopoulos W."/>
            <person name="He G."/>
            <person name="Johnson J."/>
            <person name="Barry K.W."/>
            <person name="Grigoriev I.V."/>
            <person name="Nagy L."/>
            <person name="Hibbett D."/>
            <person name="Henrissat B."/>
            <person name="Matheny P.B."/>
            <person name="Labbe J."/>
            <person name="Martin A.F."/>
        </authorList>
    </citation>
    <scope>NUCLEOTIDE SEQUENCE</scope>
    <source>
        <strain evidence="1">BPL698</strain>
    </source>
</reference>
<accession>A0ACC0U0E2</accession>
<protein>
    <submittedName>
        <fullName evidence="1">Uncharacterized protein</fullName>
    </submittedName>
</protein>